<dbReference type="Gene3D" id="3.40.50.10320">
    <property type="entry name" value="LmbE-like"/>
    <property type="match status" value="1"/>
</dbReference>
<dbReference type="EC" id="3.5.1.89" evidence="2"/>
<dbReference type="InterPro" id="IPR003737">
    <property type="entry name" value="GlcNAc_PI_deacetylase-related"/>
</dbReference>
<comment type="caution">
    <text evidence="3">The sequence shown here is derived from an EMBL/GenBank/DDBJ whole genome shotgun (WGS) entry which is preliminary data.</text>
</comment>
<evidence type="ECO:0000256" key="1">
    <source>
        <dbReference type="ARBA" id="ARBA00006066"/>
    </source>
</evidence>
<protein>
    <recommendedName>
        <fullName evidence="2">N-acetylglucosaminylphosphatidylinositol deacetylase</fullName>
        <ecNumber evidence="2">3.5.1.89</ecNumber>
    </recommendedName>
</protein>
<accession>A0ABQ8UF72</accession>
<proteinExistence type="inferred from homology"/>
<keyword evidence="4" id="KW-1185">Reference proteome</keyword>
<dbReference type="EMBL" id="JAPMOS010000106">
    <property type="protein sequence ID" value="KAJ4455475.1"/>
    <property type="molecule type" value="Genomic_DNA"/>
</dbReference>
<dbReference type="InterPro" id="IPR024078">
    <property type="entry name" value="LmbE-like_dom_sf"/>
</dbReference>
<dbReference type="SUPFAM" id="SSF102588">
    <property type="entry name" value="LmbE-like"/>
    <property type="match status" value="1"/>
</dbReference>
<dbReference type="PANTHER" id="PTHR12993:SF11">
    <property type="entry name" value="N-ACETYLGLUCOSAMINYL-PHOSPHATIDYLINOSITOL DE-N-ACETYLASE"/>
    <property type="match status" value="1"/>
</dbReference>
<name>A0ABQ8UF72_9EUKA</name>
<dbReference type="Pfam" id="PF02585">
    <property type="entry name" value="PIG-L"/>
    <property type="match status" value="1"/>
</dbReference>
<reference evidence="3" key="1">
    <citation type="journal article" date="2022" name="bioRxiv">
        <title>Genomics of Preaxostyla Flagellates Illuminates Evolutionary Transitions and the Path Towards Mitochondrial Loss.</title>
        <authorList>
            <person name="Novak L.V.F."/>
            <person name="Treitli S.C."/>
            <person name="Pyrih J."/>
            <person name="Halakuc P."/>
            <person name="Pipaliya S.V."/>
            <person name="Vacek V."/>
            <person name="Brzon O."/>
            <person name="Soukal P."/>
            <person name="Eme L."/>
            <person name="Dacks J.B."/>
            <person name="Karnkowska A."/>
            <person name="Elias M."/>
            <person name="Hampl V."/>
        </authorList>
    </citation>
    <scope>NUCLEOTIDE SEQUENCE</scope>
    <source>
        <strain evidence="3">RCP-MX</strain>
    </source>
</reference>
<comment type="similarity">
    <text evidence="1">Belongs to the PIGL family.</text>
</comment>
<evidence type="ECO:0000313" key="3">
    <source>
        <dbReference type="EMBL" id="KAJ4455475.1"/>
    </source>
</evidence>
<sequence>MSAKQLFASAFVAVLASIIIWYSQTGSQSWSSSGLPRNQRILLVTAHPDDDAMFFSPTLTALAERNNTLSIFCLSSGTFRDQKGFHTETGFTRQRELQRSCQLYHIPPERCLTGDSLLALNQTDPAARVALAKLGVHCAENSHPSLFLDGFKERWAPVRVASAVRFVVERLGADALVTFDDHGVSEHPNHIAVSRGTRAAFDKVMSHVHIRRTGANITPRQSPPPPEDGSVGSALHIRSQAASGQAWRAMWQCYRSQQVWYRWLYLAFSRYTTTNLLWRLA</sequence>
<evidence type="ECO:0000256" key="2">
    <source>
        <dbReference type="ARBA" id="ARBA00012176"/>
    </source>
</evidence>
<evidence type="ECO:0000313" key="4">
    <source>
        <dbReference type="Proteomes" id="UP001141327"/>
    </source>
</evidence>
<dbReference type="Proteomes" id="UP001141327">
    <property type="component" value="Unassembled WGS sequence"/>
</dbReference>
<organism evidence="3 4">
    <name type="scientific">Paratrimastix pyriformis</name>
    <dbReference type="NCBI Taxonomy" id="342808"/>
    <lineage>
        <taxon>Eukaryota</taxon>
        <taxon>Metamonada</taxon>
        <taxon>Preaxostyla</taxon>
        <taxon>Paratrimastigidae</taxon>
        <taxon>Paratrimastix</taxon>
    </lineage>
</organism>
<gene>
    <name evidence="3" type="ORF">PAPYR_9555</name>
</gene>
<dbReference type="PANTHER" id="PTHR12993">
    <property type="entry name" value="N-ACETYLGLUCOSAMINYL-PHOSPHATIDYLINOSITOL DE-N-ACETYLASE-RELATED"/>
    <property type="match status" value="1"/>
</dbReference>